<dbReference type="Proteomes" id="UP000664218">
    <property type="component" value="Unassembled WGS sequence"/>
</dbReference>
<proteinExistence type="predicted"/>
<dbReference type="InterPro" id="IPR002611">
    <property type="entry name" value="IstB_ATP-bd"/>
</dbReference>
<feature type="domain" description="IstB-like ATP-binding" evidence="1">
    <location>
        <begin position="55"/>
        <end position="255"/>
    </location>
</feature>
<dbReference type="Gene3D" id="3.40.50.300">
    <property type="entry name" value="P-loop containing nucleotide triphosphate hydrolases"/>
    <property type="match status" value="1"/>
</dbReference>
<protein>
    <submittedName>
        <fullName evidence="2">ATP-binding protein</fullName>
    </submittedName>
</protein>
<evidence type="ECO:0000313" key="3">
    <source>
        <dbReference type="Proteomes" id="UP000664218"/>
    </source>
</evidence>
<dbReference type="PANTHER" id="PTHR30050:SF4">
    <property type="entry name" value="ATP-BINDING PROTEIN RV3427C IN INSERTION SEQUENCE-RELATED"/>
    <property type="match status" value="1"/>
</dbReference>
<evidence type="ECO:0000313" key="2">
    <source>
        <dbReference type="EMBL" id="MBO1264349.1"/>
    </source>
</evidence>
<dbReference type="CDD" id="cd00009">
    <property type="entry name" value="AAA"/>
    <property type="match status" value="1"/>
</dbReference>
<dbReference type="PANTHER" id="PTHR30050">
    <property type="entry name" value="CHROMOSOMAL REPLICATION INITIATOR PROTEIN DNAA"/>
    <property type="match status" value="1"/>
</dbReference>
<accession>A0A939H8B2</accession>
<sequence>MKKQQSSEMKESDSKIEFCETCKEPLHKIITLFGRETKVKVICTCRKKEIEDETKKAEQLHRQMRLDRVMKNSLMDEIFRRKTFESWDRSRGNEKIYNISRKYANNFQQMKAENVGLLFHGNPGNGKTYAAVAIANDLLERSVPVVCVSINALLDRIKESYSKWGQEGEDTILRNLANADLVIIDDLGTEHKTEWSISRVYSIIDSRYRNLLPLIITTNFTIADLKKRYGDRTHDRILEMCTPILNDKASLRMEKQQVKSKLLRDLLEEK</sequence>
<gene>
    <name evidence="2" type="ORF">J3A84_04750</name>
</gene>
<dbReference type="GO" id="GO:0006260">
    <property type="term" value="P:DNA replication"/>
    <property type="evidence" value="ECO:0007669"/>
    <property type="project" value="TreeGrafter"/>
</dbReference>
<keyword evidence="3" id="KW-1185">Reference proteome</keyword>
<dbReference type="InterPro" id="IPR027417">
    <property type="entry name" value="P-loop_NTPase"/>
</dbReference>
<keyword evidence="2" id="KW-0067">ATP-binding</keyword>
<dbReference type="SUPFAM" id="SSF52540">
    <property type="entry name" value="P-loop containing nucleoside triphosphate hydrolases"/>
    <property type="match status" value="1"/>
</dbReference>
<dbReference type="GO" id="GO:0005524">
    <property type="term" value="F:ATP binding"/>
    <property type="evidence" value="ECO:0007669"/>
    <property type="project" value="UniProtKB-KW"/>
</dbReference>
<evidence type="ECO:0000259" key="1">
    <source>
        <dbReference type="Pfam" id="PF01695"/>
    </source>
</evidence>
<name>A0A939H8B2_9CLOT</name>
<organism evidence="2 3">
    <name type="scientific">Proteiniclasticum aestuarii</name>
    <dbReference type="NCBI Taxonomy" id="2817862"/>
    <lineage>
        <taxon>Bacteria</taxon>
        <taxon>Bacillati</taxon>
        <taxon>Bacillota</taxon>
        <taxon>Clostridia</taxon>
        <taxon>Eubacteriales</taxon>
        <taxon>Clostridiaceae</taxon>
        <taxon>Proteiniclasticum</taxon>
    </lineage>
</organism>
<dbReference type="AlphaFoldDB" id="A0A939H8B2"/>
<comment type="caution">
    <text evidence="2">The sequence shown here is derived from an EMBL/GenBank/DDBJ whole genome shotgun (WGS) entry which is preliminary data.</text>
</comment>
<dbReference type="Pfam" id="PF01695">
    <property type="entry name" value="IstB_IS21"/>
    <property type="match status" value="1"/>
</dbReference>
<reference evidence="2" key="1">
    <citation type="submission" date="2021-03" db="EMBL/GenBank/DDBJ databases">
        <title>Proteiniclasticum marinus sp. nov., isolated from tidal flat sediment.</title>
        <authorList>
            <person name="Namirimu T."/>
            <person name="Yang J.-A."/>
            <person name="Yang S.-H."/>
            <person name="Kim Y.-J."/>
            <person name="Kwon K.K."/>
        </authorList>
    </citation>
    <scope>NUCLEOTIDE SEQUENCE</scope>
    <source>
        <strain evidence="2">SCR006</strain>
    </source>
</reference>
<dbReference type="NCBIfam" id="NF005992">
    <property type="entry name" value="PRK08116.1"/>
    <property type="match status" value="1"/>
</dbReference>
<keyword evidence="2" id="KW-0547">Nucleotide-binding</keyword>
<dbReference type="EMBL" id="JAFNJU010000003">
    <property type="protein sequence ID" value="MBO1264349.1"/>
    <property type="molecule type" value="Genomic_DNA"/>
</dbReference>